<dbReference type="GO" id="GO:0003841">
    <property type="term" value="F:1-acylglycerol-3-phosphate O-acyltransferase activity"/>
    <property type="evidence" value="ECO:0007669"/>
    <property type="project" value="UniProtKB-EC"/>
</dbReference>
<keyword evidence="5 7" id="KW-0012">Acyltransferase</keyword>
<dbReference type="SUPFAM" id="SSF69593">
    <property type="entry name" value="Glycerol-3-phosphate (1)-acyltransferase"/>
    <property type="match status" value="1"/>
</dbReference>
<sequence>MSNFISNQYYRTKAAFGLTNTLLNGFQMLYEAKAYRPDVPRNRLTPYVQKFCQKMANSFGVTVIQIEPVPQRHGLWVSNHVSWLDIPVVGSVAPVFFLSKAEIGKWPIFGRLAKAGGTLFIQRGSGDVGSVSDQIAEFLSEGSSVIFFPEATTTDGKQIKKIYGKLLKAAIDTNLPICPMVIAYVDKEGGLSDKAAYYGERTMVQSLKSVADARGITAYVLPLEPIYPEGRDHRELTEVLQAAMQKGLTDLHGRVLAA</sequence>
<reference evidence="7 8" key="1">
    <citation type="journal article" date="2016" name="Genome Biol. Evol.">
        <title>Comparative Genomic Analyses of the Moraxella catarrhalis Serosensitive and Seroresistant Lineages Demonstrate Their Independent Evolution.</title>
        <authorList>
            <person name="Earl J.P."/>
            <person name="de Vries S.P."/>
            <person name="Ahmed A."/>
            <person name="Powell E."/>
            <person name="Schultz M.P."/>
            <person name="Hermans P.W."/>
            <person name="Hill D.J."/>
            <person name="Zhou Z."/>
            <person name="Constantinidou C.I."/>
            <person name="Hu F.Z."/>
            <person name="Bootsma H.J."/>
            <person name="Ehrlich G.D."/>
        </authorList>
    </citation>
    <scope>NUCLEOTIDE SEQUENCE [LARGE SCALE GENOMIC DNA]</scope>
    <source>
        <strain evidence="7 8">F23</strain>
    </source>
</reference>
<dbReference type="GO" id="GO:0006654">
    <property type="term" value="P:phosphatidic acid biosynthetic process"/>
    <property type="evidence" value="ECO:0007669"/>
    <property type="project" value="TreeGrafter"/>
</dbReference>
<dbReference type="Proteomes" id="UP000078295">
    <property type="component" value="Unassembled WGS sequence"/>
</dbReference>
<feature type="domain" description="Phospholipid/glycerol acyltransferase" evidence="6">
    <location>
        <begin position="74"/>
        <end position="185"/>
    </location>
</feature>
<keyword evidence="4" id="KW-0443">Lipid metabolism</keyword>
<dbReference type="CDD" id="cd07989">
    <property type="entry name" value="LPLAT_AGPAT-like"/>
    <property type="match status" value="1"/>
</dbReference>
<organism evidence="7 8">
    <name type="scientific">Moraxella catarrhalis</name>
    <name type="common">Branhamella catarrhalis</name>
    <dbReference type="NCBI Taxonomy" id="480"/>
    <lineage>
        <taxon>Bacteria</taxon>
        <taxon>Pseudomonadati</taxon>
        <taxon>Pseudomonadota</taxon>
        <taxon>Gammaproteobacteria</taxon>
        <taxon>Moraxellales</taxon>
        <taxon>Moraxellaceae</taxon>
        <taxon>Moraxella</taxon>
    </lineage>
</organism>
<gene>
    <name evidence="7" type="ORF">AO370_0117</name>
</gene>
<keyword evidence="3 7" id="KW-0808">Transferase</keyword>
<dbReference type="RefSeq" id="WP_064601870.1">
    <property type="nucleotide sequence ID" value="NZ_JAABLA010000004.1"/>
</dbReference>
<dbReference type="Pfam" id="PF01553">
    <property type="entry name" value="Acyltransferase"/>
    <property type="match status" value="1"/>
</dbReference>
<protein>
    <submittedName>
        <fullName evidence="7">1-acyl-sn-glycerol-3-phosphate acyltransferase</fullName>
        <ecNumber evidence="7">2.3.1.51</ecNumber>
    </submittedName>
</protein>
<dbReference type="OrthoDB" id="9806880at2"/>
<dbReference type="AlphaFoldDB" id="A0A198X3E4"/>
<dbReference type="EC" id="2.3.1.51" evidence="7"/>
<dbReference type="PANTHER" id="PTHR10434:SF64">
    <property type="entry name" value="1-ACYL-SN-GLYCEROL-3-PHOSPHATE ACYLTRANSFERASE-RELATED"/>
    <property type="match status" value="1"/>
</dbReference>
<dbReference type="InterPro" id="IPR002123">
    <property type="entry name" value="Plipid/glycerol_acylTrfase"/>
</dbReference>
<evidence type="ECO:0000259" key="6">
    <source>
        <dbReference type="SMART" id="SM00563"/>
    </source>
</evidence>
<accession>A0A198X3E4</accession>
<name>A0A198X3E4_MORCA</name>
<evidence type="ECO:0000256" key="5">
    <source>
        <dbReference type="ARBA" id="ARBA00023315"/>
    </source>
</evidence>
<comment type="pathway">
    <text evidence="1">Lipid metabolism.</text>
</comment>
<dbReference type="EMBL" id="LXHQ01000008">
    <property type="protein sequence ID" value="OAV27954.1"/>
    <property type="molecule type" value="Genomic_DNA"/>
</dbReference>
<keyword evidence="2" id="KW-0444">Lipid biosynthesis</keyword>
<comment type="caution">
    <text evidence="7">The sequence shown here is derived from an EMBL/GenBank/DDBJ whole genome shotgun (WGS) entry which is preliminary data.</text>
</comment>
<proteinExistence type="predicted"/>
<dbReference type="SMART" id="SM00563">
    <property type="entry name" value="PlsC"/>
    <property type="match status" value="1"/>
</dbReference>
<evidence type="ECO:0000256" key="2">
    <source>
        <dbReference type="ARBA" id="ARBA00022516"/>
    </source>
</evidence>
<evidence type="ECO:0000256" key="4">
    <source>
        <dbReference type="ARBA" id="ARBA00023098"/>
    </source>
</evidence>
<evidence type="ECO:0000256" key="3">
    <source>
        <dbReference type="ARBA" id="ARBA00022679"/>
    </source>
</evidence>
<evidence type="ECO:0000313" key="8">
    <source>
        <dbReference type="Proteomes" id="UP000078295"/>
    </source>
</evidence>
<evidence type="ECO:0000256" key="1">
    <source>
        <dbReference type="ARBA" id="ARBA00005189"/>
    </source>
</evidence>
<evidence type="ECO:0000313" key="7">
    <source>
        <dbReference type="EMBL" id="OAV27954.1"/>
    </source>
</evidence>
<dbReference type="PANTHER" id="PTHR10434">
    <property type="entry name" value="1-ACYL-SN-GLYCEROL-3-PHOSPHATE ACYLTRANSFERASE"/>
    <property type="match status" value="1"/>
</dbReference>